<feature type="compositionally biased region" description="Acidic residues" evidence="5">
    <location>
        <begin position="248"/>
        <end position="270"/>
    </location>
</feature>
<evidence type="ECO:0000313" key="6">
    <source>
        <dbReference type="EMBL" id="QFG75057.1"/>
    </source>
</evidence>
<evidence type="ECO:0000256" key="3">
    <source>
        <dbReference type="ARBA" id="ARBA00022807"/>
    </source>
</evidence>
<keyword evidence="3 4" id="KW-0788">Thiol protease</keyword>
<dbReference type="Pfam" id="PF03051">
    <property type="entry name" value="Peptidase_C1_2"/>
    <property type="match status" value="2"/>
</dbReference>
<dbReference type="EMBL" id="MN448297">
    <property type="protein sequence ID" value="QFG75057.1"/>
    <property type="molecule type" value="Genomic_DNA"/>
</dbReference>
<dbReference type="GO" id="GO:0009636">
    <property type="term" value="P:response to toxic substance"/>
    <property type="evidence" value="ECO:0007669"/>
    <property type="project" value="TreeGrafter"/>
</dbReference>
<dbReference type="PANTHER" id="PTHR10363:SF2">
    <property type="entry name" value="BLEOMYCIN HYDROLASE"/>
    <property type="match status" value="1"/>
</dbReference>
<dbReference type="Gene3D" id="3.90.70.10">
    <property type="entry name" value="Cysteine proteinases"/>
    <property type="match status" value="2"/>
</dbReference>
<feature type="region of interest" description="Disordered" evidence="5">
    <location>
        <begin position="228"/>
        <end position="311"/>
    </location>
</feature>
<keyword evidence="2 4" id="KW-0378">Hydrolase</keyword>
<dbReference type="PIRSF" id="PIRSF005700">
    <property type="entry name" value="PepC"/>
    <property type="match status" value="1"/>
</dbReference>
<evidence type="ECO:0000256" key="5">
    <source>
        <dbReference type="SAM" id="MobiDB-lite"/>
    </source>
</evidence>
<evidence type="ECO:0000256" key="4">
    <source>
        <dbReference type="PIRNR" id="PIRNR005700"/>
    </source>
</evidence>
<feature type="compositionally biased region" description="Basic residues" evidence="5">
    <location>
        <begin position="274"/>
        <end position="290"/>
    </location>
</feature>
<protein>
    <submittedName>
        <fullName evidence="6">Peptidase C1-like family protein</fullName>
    </submittedName>
</protein>
<dbReference type="InterPro" id="IPR004134">
    <property type="entry name" value="Peptidase_C1B"/>
</dbReference>
<name>A0A5J6VN76_9VIRU</name>
<dbReference type="GO" id="GO:0043418">
    <property type="term" value="P:homocysteine catabolic process"/>
    <property type="evidence" value="ECO:0007669"/>
    <property type="project" value="TreeGrafter"/>
</dbReference>
<comment type="similarity">
    <text evidence="4">Belongs to the peptidase C1 family.</text>
</comment>
<feature type="compositionally biased region" description="Basic residues" evidence="5">
    <location>
        <begin position="296"/>
        <end position="309"/>
    </location>
</feature>
<dbReference type="PROSITE" id="PS00639">
    <property type="entry name" value="THIOL_PROTEASE_HIS"/>
    <property type="match status" value="1"/>
</dbReference>
<dbReference type="InterPro" id="IPR025660">
    <property type="entry name" value="Pept_his_AS"/>
</dbReference>
<feature type="compositionally biased region" description="Basic residues" evidence="5">
    <location>
        <begin position="229"/>
        <end position="241"/>
    </location>
</feature>
<dbReference type="GO" id="GO:0006508">
    <property type="term" value="P:proteolysis"/>
    <property type="evidence" value="ECO:0007669"/>
    <property type="project" value="UniProtKB-KW"/>
</dbReference>
<evidence type="ECO:0000256" key="2">
    <source>
        <dbReference type="ARBA" id="ARBA00022801"/>
    </source>
</evidence>
<proteinExistence type="inferred from homology"/>
<dbReference type="InterPro" id="IPR038765">
    <property type="entry name" value="Papain-like_cys_pep_sf"/>
</dbReference>
<reference evidence="6" key="1">
    <citation type="journal article" date="2019" name="Philos. Trans. R. Soc. Lond., B, Biol. Sci.">
        <title>Targeted metagenomic recovery of four divergent viruses reveals shared and distinctive characteristics of giant viruses of marine eukaryotes.</title>
        <authorList>
            <person name="Needham D.M."/>
            <person name="Poirier C."/>
            <person name="Hehenberger E."/>
            <person name="Jimenez V."/>
            <person name="Swalwell J.E."/>
            <person name="Santoro A.E."/>
            <person name="Worden A.Z."/>
        </authorList>
    </citation>
    <scope>NUCLEOTIDE SEQUENCE</scope>
    <source>
        <strain evidence="6">OPacV-421</strain>
    </source>
</reference>
<sequence length="515" mass="61887">MYNKLSDIKNYDRGITNHDNTMKNIVANNHLGKISLNNRVLQKSHFFFNHRLDKKELGVSDQSQSGRCWIYSFTNMIQRHMLNKYEIEKFDISHIYITFWDKFEKCHTFLKRIEENKKLPLKHRIMYNLLKKPIDDGGQWSMIVNVVNKYGIIPKSSMKETYHSKHTEYINYILNLKLRQYAHKLRNTKIKGKTIYYMMKNIYRLLVYFFGHPPKKINWSYVLKDKNKKDKKGKKGKHKKKDYVGNNDDTDDDTDEDDNEEDDTHADEDDDHKSKHKKGKQTQKNKKKDKKVNQKNNKKKTRKNKKNQRKYVYGVSPNEFYEKYVEFDVNDYILLMNAPNRDYYTKYRIKYNTNMYKEGIETDYVNVPIELIKKATRDSITKKEPVWFSCDFVQQNSHKNSLLYDNVFNFEDVLNTTLFLDKRQALLYKQVEVNHAMLMIGYHKQKNKITKWLVENSHGKQGSNEKGEYYMNDKWFDKFVFEIVIHSKYVDNKVKKALKTKPKILPMWDPFGDVL</sequence>
<organism evidence="6">
    <name type="scientific">Megaviridae environmental sample</name>
    <dbReference type="NCBI Taxonomy" id="1737588"/>
    <lineage>
        <taxon>Viruses</taxon>
        <taxon>Varidnaviria</taxon>
        <taxon>Bamfordvirae</taxon>
        <taxon>Nucleocytoviricota</taxon>
        <taxon>Megaviricetes</taxon>
        <taxon>Imitervirales</taxon>
        <taxon>Mimiviridae</taxon>
        <taxon>environmental samples</taxon>
    </lineage>
</organism>
<dbReference type="PANTHER" id="PTHR10363">
    <property type="entry name" value="BLEOMYCIN HYDROLASE"/>
    <property type="match status" value="1"/>
</dbReference>
<evidence type="ECO:0000256" key="1">
    <source>
        <dbReference type="ARBA" id="ARBA00022670"/>
    </source>
</evidence>
<keyword evidence="1 4" id="KW-0645">Protease</keyword>
<accession>A0A5J6VN76</accession>
<dbReference type="SUPFAM" id="SSF54001">
    <property type="entry name" value="Cysteine proteinases"/>
    <property type="match status" value="2"/>
</dbReference>
<dbReference type="GO" id="GO:0070005">
    <property type="term" value="F:cysteine-type aminopeptidase activity"/>
    <property type="evidence" value="ECO:0007669"/>
    <property type="project" value="InterPro"/>
</dbReference>